<gene>
    <name evidence="3" type="ORF">QFZ36_003347</name>
</gene>
<dbReference type="Proteomes" id="UP001236806">
    <property type="component" value="Unassembled WGS sequence"/>
</dbReference>
<feature type="region of interest" description="Disordered" evidence="1">
    <location>
        <begin position="141"/>
        <end position="242"/>
    </location>
</feature>
<evidence type="ECO:0000256" key="1">
    <source>
        <dbReference type="SAM" id="MobiDB-lite"/>
    </source>
</evidence>
<proteinExistence type="predicted"/>
<comment type="caution">
    <text evidence="3">The sequence shown here is derived from an EMBL/GenBank/DDBJ whole genome shotgun (WGS) entry which is preliminary data.</text>
</comment>
<keyword evidence="2" id="KW-0472">Membrane</keyword>
<evidence type="ECO:0000313" key="3">
    <source>
        <dbReference type="EMBL" id="MDQ0675786.1"/>
    </source>
</evidence>
<feature type="transmembrane region" description="Helical" evidence="2">
    <location>
        <begin position="12"/>
        <end position="31"/>
    </location>
</feature>
<organism evidence="3 4">
    <name type="scientific">Pseudarthrobacter siccitolerans</name>
    <dbReference type="NCBI Taxonomy" id="861266"/>
    <lineage>
        <taxon>Bacteria</taxon>
        <taxon>Bacillati</taxon>
        <taxon>Actinomycetota</taxon>
        <taxon>Actinomycetes</taxon>
        <taxon>Micrococcales</taxon>
        <taxon>Micrococcaceae</taxon>
        <taxon>Pseudarthrobacter</taxon>
    </lineage>
</organism>
<reference evidence="3 4" key="1">
    <citation type="submission" date="2023-07" db="EMBL/GenBank/DDBJ databases">
        <title>Comparative genomics of wheat-associated soil bacteria to identify genetic determinants of phenazine resistance.</title>
        <authorList>
            <person name="Mouncey N."/>
        </authorList>
    </citation>
    <scope>NUCLEOTIDE SEQUENCE [LARGE SCALE GENOMIC DNA]</scope>
    <source>
        <strain evidence="3 4">W1I3</strain>
    </source>
</reference>
<name>A0ABU0PRC8_9MICC</name>
<feature type="compositionally biased region" description="Low complexity" evidence="1">
    <location>
        <begin position="141"/>
        <end position="166"/>
    </location>
</feature>
<dbReference type="EMBL" id="JAUSXB010000001">
    <property type="protein sequence ID" value="MDQ0675786.1"/>
    <property type="molecule type" value="Genomic_DNA"/>
</dbReference>
<accession>A0ABU0PRC8</accession>
<evidence type="ECO:0000256" key="2">
    <source>
        <dbReference type="SAM" id="Phobius"/>
    </source>
</evidence>
<feature type="compositionally biased region" description="Polar residues" evidence="1">
    <location>
        <begin position="177"/>
        <end position="230"/>
    </location>
</feature>
<feature type="transmembrane region" description="Helical" evidence="2">
    <location>
        <begin position="64"/>
        <end position="89"/>
    </location>
</feature>
<evidence type="ECO:0000313" key="4">
    <source>
        <dbReference type="Proteomes" id="UP001236806"/>
    </source>
</evidence>
<keyword evidence="2" id="KW-0812">Transmembrane</keyword>
<feature type="transmembrane region" description="Helical" evidence="2">
    <location>
        <begin position="37"/>
        <end position="57"/>
    </location>
</feature>
<keyword evidence="4" id="KW-1185">Reference proteome</keyword>
<sequence length="242" mass="25345">MIVHMRHMGNSGKFAVITGMVAAGLLILTGMTLAEPVFVAFLGVLALAYVACIVEVLRRRRYVMLAIAGISTSLALAGSLAFLSTWELAFTDQSSLFGTPLPTDDPDNYFFLAALSLLAALTSLFLGAAWPGRQRPIARVAPGRAAPGRAALARASSRSGNGARGEAPVRRQGGAGTSQQRTSSAGRAQVRQPTSSARQVPQTQSAARQTPPRQSAAGQSSLRQSAAGQNAQQPPRRPAPKK</sequence>
<protein>
    <submittedName>
        <fullName evidence="3">Uncharacterized protein</fullName>
    </submittedName>
</protein>
<feature type="transmembrane region" description="Helical" evidence="2">
    <location>
        <begin position="109"/>
        <end position="130"/>
    </location>
</feature>
<keyword evidence="2" id="KW-1133">Transmembrane helix</keyword>